<dbReference type="PANTHER" id="PTHR12778:SF9">
    <property type="entry name" value="ACETYL-COENZYME A TRANSPORTER 1"/>
    <property type="match status" value="1"/>
</dbReference>
<evidence type="ECO:0000256" key="6">
    <source>
        <dbReference type="SAM" id="Phobius"/>
    </source>
</evidence>
<evidence type="ECO:0000313" key="7">
    <source>
        <dbReference type="EMBL" id="KAL2914411.1"/>
    </source>
</evidence>
<name>A0ABR4N4D9_9FUNG</name>
<sequence>MESRQRRTSEGREALLGREPDDVPSDSGSEDVPLAGPAAGKADAAAAAPAARRVPLSRDYGNIALLALLYLLQGVPLGLSMGSVPFLLKAKLGYGDLALFSLSSYPYSLKLLWSPIVDSTFIKSLGRRKSWIVPIQAILGITLIVLGSRIDGMLAQDKIPVGTLAIVFTAMVLLCATQDIAVDGWALTLLHEDNKTYASTAQTIGLNTGYFMSFTIFLALNSPELCNRYLRSTPLDVGIIQLGPFIQFWGIIFMICNAWLVFFQKETSDFSDVDDIKEVYKTMARICMMPQMKEFIVVMLVAKLGFMANDAITGLKLLERGFSKEDLALAVLIDFPLQIVFGYYAAKWSAGRRPLRPWLFAFYGRLLAAVLGMAMVYYTPSTGVTPSFFAVVIAGIVFSSFMSTLQFVSMGSFFTRISDPAIGGTYMTLLNTLSNLGGTWPKYFIFAAVDLFTDAPCSVADATSGATIKCLDEPAKERCAALGGTCEMRADGYYAVNIACVVVGLATLLFFIKPTISKLEVLPARTWRLVHGKSKGEE</sequence>
<evidence type="ECO:0000256" key="3">
    <source>
        <dbReference type="ARBA" id="ARBA00022989"/>
    </source>
</evidence>
<dbReference type="InterPro" id="IPR036259">
    <property type="entry name" value="MFS_trans_sf"/>
</dbReference>
<dbReference type="EMBL" id="JADGIZ020000033">
    <property type="protein sequence ID" value="KAL2914411.1"/>
    <property type="molecule type" value="Genomic_DNA"/>
</dbReference>
<feature type="region of interest" description="Disordered" evidence="5">
    <location>
        <begin position="1"/>
        <end position="37"/>
    </location>
</feature>
<keyword evidence="3 6" id="KW-1133">Transmembrane helix</keyword>
<feature type="transmembrane region" description="Helical" evidence="6">
    <location>
        <begin position="92"/>
        <end position="109"/>
    </location>
</feature>
<dbReference type="Proteomes" id="UP001527925">
    <property type="component" value="Unassembled WGS sequence"/>
</dbReference>
<comment type="subcellular location">
    <subcellularLocation>
        <location evidence="1">Membrane</location>
        <topology evidence="1">Multi-pass membrane protein</topology>
    </subcellularLocation>
</comment>
<feature type="compositionally biased region" description="Basic and acidic residues" evidence="5">
    <location>
        <begin position="1"/>
        <end position="21"/>
    </location>
</feature>
<feature type="transmembrane region" description="Helical" evidence="6">
    <location>
        <begin position="197"/>
        <end position="219"/>
    </location>
</feature>
<keyword evidence="2 6" id="KW-0812">Transmembrane</keyword>
<feature type="transmembrane region" description="Helical" evidence="6">
    <location>
        <begin position="384"/>
        <end position="408"/>
    </location>
</feature>
<dbReference type="InterPro" id="IPR004752">
    <property type="entry name" value="AmpG_permease/AT-1"/>
</dbReference>
<evidence type="ECO:0000256" key="1">
    <source>
        <dbReference type="ARBA" id="ARBA00004141"/>
    </source>
</evidence>
<keyword evidence="4 6" id="KW-0472">Membrane</keyword>
<comment type="caution">
    <text evidence="7">The sequence shown here is derived from an EMBL/GenBank/DDBJ whole genome shotgun (WGS) entry which is preliminary data.</text>
</comment>
<accession>A0ABR4N4D9</accession>
<dbReference type="Pfam" id="PF13000">
    <property type="entry name" value="Acatn"/>
    <property type="match status" value="3"/>
</dbReference>
<evidence type="ECO:0000256" key="5">
    <source>
        <dbReference type="SAM" id="MobiDB-lite"/>
    </source>
</evidence>
<dbReference type="PANTHER" id="PTHR12778">
    <property type="entry name" value="SOLUTE CARRIER FAMILY 33 ACETYL-COA TRANSPORTER -RELATED"/>
    <property type="match status" value="1"/>
</dbReference>
<proteinExistence type="predicted"/>
<feature type="transmembrane region" description="Helical" evidence="6">
    <location>
        <begin position="358"/>
        <end position="378"/>
    </location>
</feature>
<keyword evidence="8" id="KW-1185">Reference proteome</keyword>
<evidence type="ECO:0000313" key="8">
    <source>
        <dbReference type="Proteomes" id="UP001527925"/>
    </source>
</evidence>
<feature type="transmembrane region" description="Helical" evidence="6">
    <location>
        <begin position="295"/>
        <end position="315"/>
    </location>
</feature>
<feature type="transmembrane region" description="Helical" evidence="6">
    <location>
        <begin position="130"/>
        <end position="147"/>
    </location>
</feature>
<reference evidence="7 8" key="1">
    <citation type="submission" date="2023-09" db="EMBL/GenBank/DDBJ databases">
        <title>Pangenome analysis of Batrachochytrium dendrobatidis and related Chytrids.</title>
        <authorList>
            <person name="Yacoub M.N."/>
            <person name="Stajich J.E."/>
            <person name="James T.Y."/>
        </authorList>
    </citation>
    <scope>NUCLEOTIDE SEQUENCE [LARGE SCALE GENOMIC DNA]</scope>
    <source>
        <strain evidence="7 8">JEL0888</strain>
    </source>
</reference>
<dbReference type="SUPFAM" id="SSF103473">
    <property type="entry name" value="MFS general substrate transporter"/>
    <property type="match status" value="1"/>
</dbReference>
<feature type="transmembrane region" description="Helical" evidence="6">
    <location>
        <begin position="239"/>
        <end position="262"/>
    </location>
</feature>
<feature type="transmembrane region" description="Helical" evidence="6">
    <location>
        <begin position="492"/>
        <end position="512"/>
    </location>
</feature>
<evidence type="ECO:0000256" key="2">
    <source>
        <dbReference type="ARBA" id="ARBA00022692"/>
    </source>
</evidence>
<feature type="transmembrane region" description="Helical" evidence="6">
    <location>
        <begin position="63"/>
        <end position="86"/>
    </location>
</feature>
<organism evidence="7 8">
    <name type="scientific">Polyrhizophydium stewartii</name>
    <dbReference type="NCBI Taxonomy" id="2732419"/>
    <lineage>
        <taxon>Eukaryota</taxon>
        <taxon>Fungi</taxon>
        <taxon>Fungi incertae sedis</taxon>
        <taxon>Chytridiomycota</taxon>
        <taxon>Chytridiomycota incertae sedis</taxon>
        <taxon>Chytridiomycetes</taxon>
        <taxon>Rhizophydiales</taxon>
        <taxon>Rhizophydiales incertae sedis</taxon>
        <taxon>Polyrhizophydium</taxon>
    </lineage>
</organism>
<evidence type="ECO:0000256" key="4">
    <source>
        <dbReference type="ARBA" id="ARBA00023136"/>
    </source>
</evidence>
<gene>
    <name evidence="7" type="ORF">HK105_205978</name>
</gene>
<feature type="transmembrane region" description="Helical" evidence="6">
    <location>
        <begin position="159"/>
        <end position="176"/>
    </location>
</feature>
<evidence type="ECO:0008006" key="9">
    <source>
        <dbReference type="Google" id="ProtNLM"/>
    </source>
</evidence>
<protein>
    <recommendedName>
        <fullName evidence="9">Acetyl-CoA transporter</fullName>
    </recommendedName>
</protein>
<feature type="transmembrane region" description="Helical" evidence="6">
    <location>
        <begin position="327"/>
        <end position="346"/>
    </location>
</feature>
<dbReference type="InterPro" id="IPR024371">
    <property type="entry name" value="AcetylCoA_trans_1-like"/>
</dbReference>
<dbReference type="Gene3D" id="1.20.1250.20">
    <property type="entry name" value="MFS general substrate transporter like domains"/>
    <property type="match status" value="1"/>
</dbReference>